<feature type="binding site" evidence="8">
    <location>
        <position position="98"/>
    </location>
    <ligand>
        <name>Mg(2+)</name>
        <dbReference type="ChEBI" id="CHEBI:18420"/>
    </ligand>
</feature>
<evidence type="ECO:0000256" key="8">
    <source>
        <dbReference type="HAMAP-Rule" id="MF_00265"/>
    </source>
</evidence>
<evidence type="ECO:0000256" key="1">
    <source>
        <dbReference type="ARBA" id="ARBA00001946"/>
    </source>
</evidence>
<gene>
    <name evidence="8" type="primary">vapC</name>
    <name evidence="10" type="ORF">ACFSJD_23045</name>
</gene>
<dbReference type="InterPro" id="IPR050556">
    <property type="entry name" value="Type_II_TA_system_RNase"/>
</dbReference>
<keyword evidence="8" id="KW-0800">Toxin</keyword>
<keyword evidence="3 8" id="KW-0540">Nuclease</keyword>
<dbReference type="PANTHER" id="PTHR33653">
    <property type="entry name" value="RIBONUCLEASE VAPC2"/>
    <property type="match status" value="1"/>
</dbReference>
<keyword evidence="5 8" id="KW-0378">Hydrolase</keyword>
<reference evidence="11" key="1">
    <citation type="journal article" date="2019" name="Int. J. Syst. Evol. Microbiol.">
        <title>The Global Catalogue of Microorganisms (GCM) 10K type strain sequencing project: providing services to taxonomists for standard genome sequencing and annotation.</title>
        <authorList>
            <consortium name="The Broad Institute Genomics Platform"/>
            <consortium name="The Broad Institute Genome Sequencing Center for Infectious Disease"/>
            <person name="Wu L."/>
            <person name="Ma J."/>
        </authorList>
    </citation>
    <scope>NUCLEOTIDE SEQUENCE [LARGE SCALE GENOMIC DNA]</scope>
    <source>
        <strain evidence="11">CCM 7043</strain>
    </source>
</reference>
<dbReference type="RefSeq" id="WP_344727268.1">
    <property type="nucleotide sequence ID" value="NZ_BAAAUS010000043.1"/>
</dbReference>
<evidence type="ECO:0000256" key="4">
    <source>
        <dbReference type="ARBA" id="ARBA00022723"/>
    </source>
</evidence>
<organism evidence="10 11">
    <name type="scientific">Pseudonocardia yunnanensis</name>
    <dbReference type="NCBI Taxonomy" id="58107"/>
    <lineage>
        <taxon>Bacteria</taxon>
        <taxon>Bacillati</taxon>
        <taxon>Actinomycetota</taxon>
        <taxon>Actinomycetes</taxon>
        <taxon>Pseudonocardiales</taxon>
        <taxon>Pseudonocardiaceae</taxon>
        <taxon>Pseudonocardia</taxon>
    </lineage>
</organism>
<dbReference type="InterPro" id="IPR029060">
    <property type="entry name" value="PIN-like_dom_sf"/>
</dbReference>
<dbReference type="InterPro" id="IPR002716">
    <property type="entry name" value="PIN_dom"/>
</dbReference>
<feature type="domain" description="PIN" evidence="9">
    <location>
        <begin position="3"/>
        <end position="123"/>
    </location>
</feature>
<dbReference type="HAMAP" id="MF_00265">
    <property type="entry name" value="VapC_Nob1"/>
    <property type="match status" value="1"/>
</dbReference>
<keyword evidence="2 8" id="KW-1277">Toxin-antitoxin system</keyword>
<evidence type="ECO:0000259" key="9">
    <source>
        <dbReference type="Pfam" id="PF01850"/>
    </source>
</evidence>
<dbReference type="PANTHER" id="PTHR33653:SF1">
    <property type="entry name" value="RIBONUCLEASE VAPC2"/>
    <property type="match status" value="1"/>
</dbReference>
<name>A0ABW4F156_9PSEU</name>
<dbReference type="EC" id="3.1.-.-" evidence="8"/>
<keyword evidence="4 8" id="KW-0479">Metal-binding</keyword>
<evidence type="ECO:0000313" key="10">
    <source>
        <dbReference type="EMBL" id="MFD1520390.1"/>
    </source>
</evidence>
<accession>A0ABW4F156</accession>
<evidence type="ECO:0000256" key="6">
    <source>
        <dbReference type="ARBA" id="ARBA00022842"/>
    </source>
</evidence>
<evidence type="ECO:0000256" key="2">
    <source>
        <dbReference type="ARBA" id="ARBA00022649"/>
    </source>
</evidence>
<dbReference type="CDD" id="cd18756">
    <property type="entry name" value="PIN_MtVapC15-VapC11-like"/>
    <property type="match status" value="1"/>
</dbReference>
<dbReference type="Proteomes" id="UP001597114">
    <property type="component" value="Unassembled WGS sequence"/>
</dbReference>
<comment type="similarity">
    <text evidence="7 8">Belongs to the PINc/VapC protein family.</text>
</comment>
<keyword evidence="6 8" id="KW-0460">Magnesium</keyword>
<keyword evidence="11" id="KW-1185">Reference proteome</keyword>
<dbReference type="InterPro" id="IPR022907">
    <property type="entry name" value="VapC_family"/>
</dbReference>
<evidence type="ECO:0000256" key="3">
    <source>
        <dbReference type="ARBA" id="ARBA00022722"/>
    </source>
</evidence>
<dbReference type="SUPFAM" id="SSF88723">
    <property type="entry name" value="PIN domain-like"/>
    <property type="match status" value="1"/>
</dbReference>
<feature type="binding site" evidence="8">
    <location>
        <position position="5"/>
    </location>
    <ligand>
        <name>Mg(2+)</name>
        <dbReference type="ChEBI" id="CHEBI:18420"/>
    </ligand>
</feature>
<evidence type="ECO:0000256" key="7">
    <source>
        <dbReference type="ARBA" id="ARBA00038093"/>
    </source>
</evidence>
<dbReference type="Gene3D" id="3.40.50.1010">
    <property type="entry name" value="5'-nuclease"/>
    <property type="match status" value="1"/>
</dbReference>
<evidence type="ECO:0000313" key="11">
    <source>
        <dbReference type="Proteomes" id="UP001597114"/>
    </source>
</evidence>
<comment type="caution">
    <text evidence="10">The sequence shown here is derived from an EMBL/GenBank/DDBJ whole genome shotgun (WGS) entry which is preliminary data.</text>
</comment>
<proteinExistence type="inferred from homology"/>
<protein>
    <recommendedName>
        <fullName evidence="8">Ribonuclease VapC</fullName>
        <shortName evidence="8">RNase VapC</shortName>
        <ecNumber evidence="8">3.1.-.-</ecNumber>
    </recommendedName>
    <alternativeName>
        <fullName evidence="8">Toxin VapC</fullName>
    </alternativeName>
</protein>
<sequence length="135" mass="14870">MELIDSSAWIEFLRATGSRAHLAVRELVQERPHELALTEPVVMELLAGAADERAFAQIEKLTSGLPLLSVDVVVDYRDAALAYRAVRARGSTVRKLLDCLIAVVALRTGAVLVHRDRDFDVLATALPDLRVRSLI</sequence>
<dbReference type="Pfam" id="PF01850">
    <property type="entry name" value="PIN"/>
    <property type="match status" value="1"/>
</dbReference>
<comment type="cofactor">
    <cofactor evidence="1 8">
        <name>Mg(2+)</name>
        <dbReference type="ChEBI" id="CHEBI:18420"/>
    </cofactor>
</comment>
<comment type="function">
    <text evidence="8">Toxic component of a toxin-antitoxin (TA) system. An RNase.</text>
</comment>
<evidence type="ECO:0000256" key="5">
    <source>
        <dbReference type="ARBA" id="ARBA00022801"/>
    </source>
</evidence>
<dbReference type="EMBL" id="JBHUCO010000024">
    <property type="protein sequence ID" value="MFD1520390.1"/>
    <property type="molecule type" value="Genomic_DNA"/>
</dbReference>